<evidence type="ECO:0000313" key="2">
    <source>
        <dbReference type="EMBL" id="MDO7877308.1"/>
    </source>
</evidence>
<dbReference type="Proteomes" id="UP001176429">
    <property type="component" value="Unassembled WGS sequence"/>
</dbReference>
<reference evidence="2" key="1">
    <citation type="submission" date="2023-07" db="EMBL/GenBank/DDBJ databases">
        <authorList>
            <person name="Kim M.K."/>
        </authorList>
    </citation>
    <scope>NUCLEOTIDE SEQUENCE</scope>
    <source>
        <strain evidence="2">ASUV-10-1</strain>
    </source>
</reference>
<keyword evidence="3" id="KW-1185">Reference proteome</keyword>
<gene>
    <name evidence="2" type="ORF">Q5H93_21365</name>
</gene>
<protein>
    <recommendedName>
        <fullName evidence="4">Bacterial surface antigen (D15) domain-containing protein</fullName>
    </recommendedName>
</protein>
<feature type="signal peptide" evidence="1">
    <location>
        <begin position="1"/>
        <end position="19"/>
    </location>
</feature>
<accession>A0ABT9BGB0</accession>
<evidence type="ECO:0000313" key="3">
    <source>
        <dbReference type="Proteomes" id="UP001176429"/>
    </source>
</evidence>
<evidence type="ECO:0008006" key="4">
    <source>
        <dbReference type="Google" id="ProtNLM"/>
    </source>
</evidence>
<dbReference type="RefSeq" id="WP_305008738.1">
    <property type="nucleotide sequence ID" value="NZ_JAUQSY010000018.1"/>
</dbReference>
<comment type="caution">
    <text evidence="2">The sequence shown here is derived from an EMBL/GenBank/DDBJ whole genome shotgun (WGS) entry which is preliminary data.</text>
</comment>
<sequence>MFRFRFFFLLLLLTLPGLARHGRAQGFDPRGAVPPDSLKARDAVLPAAPVLRPDAPDSLRRQFNQERMRLRLQAYARRKTIMGKAVAAIFDFSPRSNEQAGLDVVLLDRQFDKHNFKVVRRINIRPYSAFGYSLNDSLRQPRTFLERAGNALHVRTSKTRIRQVLTFRPGDVLQPQDLTESERLLRQTPELLDARVLVNERTSTADSVDLEVLTTDVFSLTGGAELSNATAGRITLGDQNFLGFGHQIDNAYTYGRNLTPNNEGEQAQRWAYQGSYTVPFRHFFQAQARYLNEYNQERGGVSVRRDFYSPTTRYAGAFSADWYDLMIVPVLPPLGEPLVFQPLRYNIQDAWVGRSIRLRSFDLGYENPGRLIVASRLIRTTYQRVPVLEPNQGRPYYNGTLLLGTLGYSVRRYYKDRYLFGFGRTEDVPTGTLVSGTVGYEFNNVTPRRYFAGRLATGAFSPTRGYLYTSVELGVYQRLDHTRTWEQGLLSTELTAFTRLYHRGNWQYRHFLSSRGTIGLDRRPGEVLLGVSDDRGIRGFAPDPAIRATSRFALKYETVLFTPLSLVGFRLAGVVFADAAWVTERQGGGSPFHQAPYTGFGVGLRLRNEFTAFRTFQLLLGFYPKGLLTPNGVRMFETAREAVQFSDFGLGAPGVGVYQ</sequence>
<name>A0ABT9BGB0_9BACT</name>
<organism evidence="2 3">
    <name type="scientific">Hymenobacter aranciens</name>
    <dbReference type="NCBI Taxonomy" id="3063996"/>
    <lineage>
        <taxon>Bacteria</taxon>
        <taxon>Pseudomonadati</taxon>
        <taxon>Bacteroidota</taxon>
        <taxon>Cytophagia</taxon>
        <taxon>Cytophagales</taxon>
        <taxon>Hymenobacteraceae</taxon>
        <taxon>Hymenobacter</taxon>
    </lineage>
</organism>
<proteinExistence type="predicted"/>
<evidence type="ECO:0000256" key="1">
    <source>
        <dbReference type="SAM" id="SignalP"/>
    </source>
</evidence>
<feature type="chain" id="PRO_5045605720" description="Bacterial surface antigen (D15) domain-containing protein" evidence="1">
    <location>
        <begin position="20"/>
        <end position="659"/>
    </location>
</feature>
<dbReference type="EMBL" id="JAUQSY010000018">
    <property type="protein sequence ID" value="MDO7877308.1"/>
    <property type="molecule type" value="Genomic_DNA"/>
</dbReference>
<keyword evidence="1" id="KW-0732">Signal</keyword>